<evidence type="ECO:0000256" key="6">
    <source>
        <dbReference type="ARBA" id="ARBA00022692"/>
    </source>
</evidence>
<evidence type="ECO:0000256" key="5">
    <source>
        <dbReference type="ARBA" id="ARBA00022597"/>
    </source>
</evidence>
<dbReference type="PROSITE" id="PS50928">
    <property type="entry name" value="ABC_TM1"/>
    <property type="match status" value="1"/>
</dbReference>
<feature type="transmembrane region" description="Helical" evidence="9">
    <location>
        <begin position="211"/>
        <end position="234"/>
    </location>
</feature>
<dbReference type="AlphaFoldDB" id="A0A1T4YBG7"/>
<keyword evidence="6 9" id="KW-0812">Transmembrane</keyword>
<dbReference type="CDD" id="cd06261">
    <property type="entry name" value="TM_PBP2"/>
    <property type="match status" value="1"/>
</dbReference>
<evidence type="ECO:0000256" key="2">
    <source>
        <dbReference type="ARBA" id="ARBA00009047"/>
    </source>
</evidence>
<feature type="transmembrane region" description="Helical" evidence="9">
    <location>
        <begin position="156"/>
        <end position="174"/>
    </location>
</feature>
<feature type="transmembrane region" description="Helical" evidence="9">
    <location>
        <begin position="125"/>
        <end position="150"/>
    </location>
</feature>
<dbReference type="EMBL" id="FUYH01000033">
    <property type="protein sequence ID" value="SKA99023.1"/>
    <property type="molecule type" value="Genomic_DNA"/>
</dbReference>
<reference evidence="12" key="1">
    <citation type="submission" date="2017-02" db="EMBL/GenBank/DDBJ databases">
        <authorList>
            <person name="Varghese N."/>
            <person name="Submissions S."/>
        </authorList>
    </citation>
    <scope>NUCLEOTIDE SEQUENCE [LARGE SCALE GENOMIC DNA]</scope>
    <source>
        <strain evidence="12">USBA 833</strain>
    </source>
</reference>
<dbReference type="PANTHER" id="PTHR32243">
    <property type="entry name" value="MALTOSE TRANSPORT SYSTEM PERMEASE-RELATED"/>
    <property type="match status" value="1"/>
</dbReference>
<dbReference type="PANTHER" id="PTHR32243:SF50">
    <property type="entry name" value="MALTOSE_MALTODEXTRIN TRANSPORT SYSTEM PERMEASE PROTEIN MALG"/>
    <property type="match status" value="1"/>
</dbReference>
<protein>
    <submittedName>
        <fullName evidence="11">Carbohydrate ABC transporter membrane protein 2, CUT1 family</fullName>
    </submittedName>
</protein>
<evidence type="ECO:0000256" key="8">
    <source>
        <dbReference type="ARBA" id="ARBA00023136"/>
    </source>
</evidence>
<dbReference type="Proteomes" id="UP000190105">
    <property type="component" value="Unassembled WGS sequence"/>
</dbReference>
<dbReference type="GO" id="GO:0015423">
    <property type="term" value="F:ABC-type maltose transporter activity"/>
    <property type="evidence" value="ECO:0007669"/>
    <property type="project" value="TreeGrafter"/>
</dbReference>
<dbReference type="Gene3D" id="1.10.3720.10">
    <property type="entry name" value="MetI-like"/>
    <property type="match status" value="1"/>
</dbReference>
<dbReference type="Pfam" id="PF00528">
    <property type="entry name" value="BPD_transp_1"/>
    <property type="match status" value="1"/>
</dbReference>
<feature type="domain" description="ABC transmembrane type-1" evidence="10">
    <location>
        <begin position="88"/>
        <end position="279"/>
    </location>
</feature>
<dbReference type="InterPro" id="IPR035906">
    <property type="entry name" value="MetI-like_sf"/>
</dbReference>
<comment type="subcellular location">
    <subcellularLocation>
        <location evidence="1 9">Cell membrane</location>
        <topology evidence="1 9">Multi-pass membrane protein</topology>
    </subcellularLocation>
</comment>
<keyword evidence="4" id="KW-1003">Cell membrane</keyword>
<organism evidence="11 12">
    <name type="scientific">Caloramator quimbayensis</name>
    <dbReference type="NCBI Taxonomy" id="1147123"/>
    <lineage>
        <taxon>Bacteria</taxon>
        <taxon>Bacillati</taxon>
        <taxon>Bacillota</taxon>
        <taxon>Clostridia</taxon>
        <taxon>Eubacteriales</taxon>
        <taxon>Clostridiaceae</taxon>
        <taxon>Caloramator</taxon>
    </lineage>
</organism>
<evidence type="ECO:0000256" key="7">
    <source>
        <dbReference type="ARBA" id="ARBA00022989"/>
    </source>
</evidence>
<name>A0A1T4YBG7_9CLOT</name>
<evidence type="ECO:0000313" key="11">
    <source>
        <dbReference type="EMBL" id="SKA99023.1"/>
    </source>
</evidence>
<keyword evidence="12" id="KW-1185">Reference proteome</keyword>
<dbReference type="GO" id="GO:0005886">
    <property type="term" value="C:plasma membrane"/>
    <property type="evidence" value="ECO:0007669"/>
    <property type="project" value="UniProtKB-SubCell"/>
</dbReference>
<dbReference type="InterPro" id="IPR000515">
    <property type="entry name" value="MetI-like"/>
</dbReference>
<evidence type="ECO:0000256" key="1">
    <source>
        <dbReference type="ARBA" id="ARBA00004651"/>
    </source>
</evidence>
<gene>
    <name evidence="11" type="ORF">SAMN05443428_13316</name>
</gene>
<keyword evidence="7 9" id="KW-1133">Transmembrane helix</keyword>
<dbReference type="GO" id="GO:0042956">
    <property type="term" value="P:maltodextrin transmembrane transport"/>
    <property type="evidence" value="ECO:0007669"/>
    <property type="project" value="TreeGrafter"/>
</dbReference>
<keyword evidence="3 9" id="KW-0813">Transport</keyword>
<sequence length="294" mass="33157">MERTINSSKQDVKLIYKKKLKFKDIRNLWLQRIALWIIIAIVLFPIVTVISASMAKGDAFYQGSIFPQVWSFENYSKVLKETDFKIWVKNSMMVCFSVAILQLLMTTTAGYSFSRMRFKGRKTELLVLLILQMFPGIMTVSAILGVAYRLGFMDQLWALILVCAGGSAYNIWLFKGFIDGIPVSLDEAAMVDGASHWQVFRKIIIPLSRSMLAVTFLFSFIGIYGEFVFTSALIKDSSLYTVAIGLQTFINNKFSTNWTQFSAASIMASLPIVIVFMLLQKFISKGLVAGALKE</sequence>
<keyword evidence="5" id="KW-0762">Sugar transport</keyword>
<feature type="transmembrane region" description="Helical" evidence="9">
    <location>
        <begin position="91"/>
        <end position="113"/>
    </location>
</feature>
<evidence type="ECO:0000259" key="10">
    <source>
        <dbReference type="PROSITE" id="PS50928"/>
    </source>
</evidence>
<dbReference type="STRING" id="1147123.SAMN05443428_13316"/>
<dbReference type="InterPro" id="IPR050901">
    <property type="entry name" value="BP-dep_ABC_trans_perm"/>
</dbReference>
<evidence type="ECO:0000313" key="12">
    <source>
        <dbReference type="Proteomes" id="UP000190105"/>
    </source>
</evidence>
<evidence type="ECO:0000256" key="9">
    <source>
        <dbReference type="RuleBase" id="RU363032"/>
    </source>
</evidence>
<accession>A0A1T4YBG7</accession>
<comment type="similarity">
    <text evidence="2">Belongs to the binding-protein-dependent transport system permease family. MalFG subfamily.</text>
</comment>
<feature type="transmembrane region" description="Helical" evidence="9">
    <location>
        <begin position="33"/>
        <end position="54"/>
    </location>
</feature>
<dbReference type="OrthoDB" id="9794684at2"/>
<dbReference type="RefSeq" id="WP_078697643.1">
    <property type="nucleotide sequence ID" value="NZ_FUYH01000033.1"/>
</dbReference>
<keyword evidence="8 9" id="KW-0472">Membrane</keyword>
<evidence type="ECO:0000256" key="3">
    <source>
        <dbReference type="ARBA" id="ARBA00022448"/>
    </source>
</evidence>
<evidence type="ECO:0000256" key="4">
    <source>
        <dbReference type="ARBA" id="ARBA00022475"/>
    </source>
</evidence>
<feature type="transmembrane region" description="Helical" evidence="9">
    <location>
        <begin position="261"/>
        <end position="279"/>
    </location>
</feature>
<dbReference type="SUPFAM" id="SSF161098">
    <property type="entry name" value="MetI-like"/>
    <property type="match status" value="1"/>
</dbReference>
<proteinExistence type="inferred from homology"/>